<dbReference type="Proteomes" id="UP001281147">
    <property type="component" value="Unassembled WGS sequence"/>
</dbReference>
<dbReference type="EMBL" id="JAUTXU010000007">
    <property type="protein sequence ID" value="KAK3723986.1"/>
    <property type="molecule type" value="Genomic_DNA"/>
</dbReference>
<sequence>MTKTSIVAAIAVATPALAQRAANVSICDHYATALLGASNATTQKTLVTLVVNTAVIGNYTTPNKLAVPGILVERAEYNGTTVSLLPYFNGALKSTNDGGDAGVSVNFLDDGGAEPLKMNKAADGMESNQYKLMSHLYSYFGHLLGCSALAGTKSSSDFPAYAGDKSMYETHKFMALNAYQVQYFIQQVGLSAASFGVATEDVTAVGEALQGYFGVKCAPETEIIMGQGKELQSICIAEDCPEAPDASCKAYSKVVKPEGTEVDDEGDSEGGDSDPTSTGSPGGMPQETETKKSAASTVDYSLGAAALVMAALMNMIA</sequence>
<accession>A0ACC3NWP3</accession>
<proteinExistence type="predicted"/>
<evidence type="ECO:0000313" key="2">
    <source>
        <dbReference type="Proteomes" id="UP001281147"/>
    </source>
</evidence>
<keyword evidence="2" id="KW-1185">Reference proteome</keyword>
<reference evidence="1" key="1">
    <citation type="submission" date="2023-07" db="EMBL/GenBank/DDBJ databases">
        <title>Black Yeasts Isolated from many extreme environments.</title>
        <authorList>
            <person name="Coleine C."/>
            <person name="Stajich J.E."/>
            <person name="Selbmann L."/>
        </authorList>
    </citation>
    <scope>NUCLEOTIDE SEQUENCE</scope>
    <source>
        <strain evidence="1">CCFEE 5714</strain>
    </source>
</reference>
<organism evidence="1 2">
    <name type="scientific">Vermiconidia calcicola</name>
    <dbReference type="NCBI Taxonomy" id="1690605"/>
    <lineage>
        <taxon>Eukaryota</taxon>
        <taxon>Fungi</taxon>
        <taxon>Dikarya</taxon>
        <taxon>Ascomycota</taxon>
        <taxon>Pezizomycotina</taxon>
        <taxon>Dothideomycetes</taxon>
        <taxon>Dothideomycetidae</taxon>
        <taxon>Mycosphaerellales</taxon>
        <taxon>Extremaceae</taxon>
        <taxon>Vermiconidia</taxon>
    </lineage>
</organism>
<evidence type="ECO:0000313" key="1">
    <source>
        <dbReference type="EMBL" id="KAK3723986.1"/>
    </source>
</evidence>
<gene>
    <name evidence="1" type="ORF">LTR37_001470</name>
</gene>
<comment type="caution">
    <text evidence="1">The sequence shown here is derived from an EMBL/GenBank/DDBJ whole genome shotgun (WGS) entry which is preliminary data.</text>
</comment>
<name>A0ACC3NWP3_9PEZI</name>
<protein>
    <submittedName>
        <fullName evidence="1">Uncharacterized protein</fullName>
    </submittedName>
</protein>